<reference evidence="2" key="1">
    <citation type="submission" date="2018-11" db="EMBL/GenBank/DDBJ databases">
        <authorList>
            <person name="Alioto T."/>
            <person name="Alioto T."/>
        </authorList>
    </citation>
    <scope>NUCLEOTIDE SEQUENCE</scope>
</reference>
<comment type="caution">
    <text evidence="2">The sequence shown here is derived from an EMBL/GenBank/DDBJ whole genome shotgun (WGS) entry which is preliminary data.</text>
</comment>
<dbReference type="InterPro" id="IPR001584">
    <property type="entry name" value="Integrase_cat-core"/>
</dbReference>
<dbReference type="Gene3D" id="3.30.420.10">
    <property type="entry name" value="Ribonuclease H-like superfamily/Ribonuclease H"/>
    <property type="match status" value="1"/>
</dbReference>
<proteinExistence type="predicted"/>
<gene>
    <name evidence="2" type="ORF">MGAL_10B094108</name>
</gene>
<protein>
    <recommendedName>
        <fullName evidence="1">Integrase catalytic domain-containing protein</fullName>
    </recommendedName>
</protein>
<dbReference type="PROSITE" id="PS50994">
    <property type="entry name" value="INTEGRASE"/>
    <property type="match status" value="1"/>
</dbReference>
<dbReference type="GO" id="GO:0015074">
    <property type="term" value="P:DNA integration"/>
    <property type="evidence" value="ECO:0007669"/>
    <property type="project" value="InterPro"/>
</dbReference>
<sequence>MVIGDYFSKWKEAYALKNHTAQAVADKLVTEFICRFGAPTRIHTDQGREFESNLFSEICKLLGVEKSRTTPYRPQSDEWIKDAMQESFAFAHEKLEASFLRQKRFYDVKLKIRSFEKDQLVWYWYPPHAKRKLGVGWTGPYKIIRKISEVTYQIESSLTKKMKIVHVDHLKRVEGNGFKNELSNVDSSLATLMDQGSLEHVNLNTEEHHSVSYTEDETVLDNCTVKNNMNKDNVVHNSPKYSTRGRLIRPKLQFSL</sequence>
<dbReference type="OrthoDB" id="10047254at2759"/>
<evidence type="ECO:0000313" key="3">
    <source>
        <dbReference type="Proteomes" id="UP000596742"/>
    </source>
</evidence>
<dbReference type="InterPro" id="IPR054465">
    <property type="entry name" value="Integrase_p58-like_C"/>
</dbReference>
<dbReference type="PANTHER" id="PTHR37984:SF15">
    <property type="entry name" value="INTEGRASE CATALYTIC DOMAIN-CONTAINING PROTEIN"/>
    <property type="match status" value="1"/>
</dbReference>
<dbReference type="AlphaFoldDB" id="A0A8B6BVQ5"/>
<dbReference type="SUPFAM" id="SSF53098">
    <property type="entry name" value="Ribonuclease H-like"/>
    <property type="match status" value="1"/>
</dbReference>
<evidence type="ECO:0000313" key="2">
    <source>
        <dbReference type="EMBL" id="VDH96493.1"/>
    </source>
</evidence>
<accession>A0A8B6BVQ5</accession>
<dbReference type="InterPro" id="IPR050951">
    <property type="entry name" value="Retrovirus_Pol_polyprotein"/>
</dbReference>
<keyword evidence="3" id="KW-1185">Reference proteome</keyword>
<dbReference type="InterPro" id="IPR036397">
    <property type="entry name" value="RNaseH_sf"/>
</dbReference>
<evidence type="ECO:0000259" key="1">
    <source>
        <dbReference type="PROSITE" id="PS50994"/>
    </source>
</evidence>
<dbReference type="EMBL" id="UYJE01000797">
    <property type="protein sequence ID" value="VDH96493.1"/>
    <property type="molecule type" value="Genomic_DNA"/>
</dbReference>
<dbReference type="Proteomes" id="UP000596742">
    <property type="component" value="Unassembled WGS sequence"/>
</dbReference>
<dbReference type="Pfam" id="PF00665">
    <property type="entry name" value="rve"/>
    <property type="match status" value="1"/>
</dbReference>
<dbReference type="Pfam" id="PF22938">
    <property type="entry name" value="Integrase_p58_C"/>
    <property type="match status" value="1"/>
</dbReference>
<dbReference type="InterPro" id="IPR012337">
    <property type="entry name" value="RNaseH-like_sf"/>
</dbReference>
<organism evidence="2 3">
    <name type="scientific">Mytilus galloprovincialis</name>
    <name type="common">Mediterranean mussel</name>
    <dbReference type="NCBI Taxonomy" id="29158"/>
    <lineage>
        <taxon>Eukaryota</taxon>
        <taxon>Metazoa</taxon>
        <taxon>Spiralia</taxon>
        <taxon>Lophotrochozoa</taxon>
        <taxon>Mollusca</taxon>
        <taxon>Bivalvia</taxon>
        <taxon>Autobranchia</taxon>
        <taxon>Pteriomorphia</taxon>
        <taxon>Mytilida</taxon>
        <taxon>Mytiloidea</taxon>
        <taxon>Mytilidae</taxon>
        <taxon>Mytilinae</taxon>
        <taxon>Mytilus</taxon>
    </lineage>
</organism>
<dbReference type="GO" id="GO:0003676">
    <property type="term" value="F:nucleic acid binding"/>
    <property type="evidence" value="ECO:0007669"/>
    <property type="project" value="InterPro"/>
</dbReference>
<dbReference type="PANTHER" id="PTHR37984">
    <property type="entry name" value="PROTEIN CBG26694"/>
    <property type="match status" value="1"/>
</dbReference>
<feature type="domain" description="Integrase catalytic" evidence="1">
    <location>
        <begin position="1"/>
        <end position="85"/>
    </location>
</feature>
<name>A0A8B6BVQ5_MYTGA</name>